<dbReference type="InterPro" id="IPR004101">
    <property type="entry name" value="Mur_ligase_C"/>
</dbReference>
<keyword evidence="7" id="KW-0547">Nucleotide-binding</keyword>
<evidence type="ECO:0000256" key="2">
    <source>
        <dbReference type="ARBA" id="ARBA00004752"/>
    </source>
</evidence>
<evidence type="ECO:0000256" key="10">
    <source>
        <dbReference type="ARBA" id="ARBA00022984"/>
    </source>
</evidence>
<name>A0A1G2CC71_9BACT</name>
<proteinExistence type="predicted"/>
<evidence type="ECO:0000256" key="8">
    <source>
        <dbReference type="ARBA" id="ARBA00022840"/>
    </source>
</evidence>
<dbReference type="SUPFAM" id="SSF51984">
    <property type="entry name" value="MurCD N-terminal domain"/>
    <property type="match status" value="1"/>
</dbReference>
<dbReference type="EMBL" id="MHKX01000010">
    <property type="protein sequence ID" value="OGY98369.1"/>
    <property type="molecule type" value="Genomic_DNA"/>
</dbReference>
<dbReference type="PANTHER" id="PTHR43445">
    <property type="entry name" value="UDP-N-ACETYLMURAMATE--L-ALANINE LIGASE-RELATED"/>
    <property type="match status" value="1"/>
</dbReference>
<evidence type="ECO:0000256" key="4">
    <source>
        <dbReference type="ARBA" id="ARBA00022490"/>
    </source>
</evidence>
<dbReference type="STRING" id="1798647.A2855_01885"/>
<dbReference type="InterPro" id="IPR036615">
    <property type="entry name" value="Mur_ligase_C_dom_sf"/>
</dbReference>
<dbReference type="GO" id="GO:0071555">
    <property type="term" value="P:cell wall organization"/>
    <property type="evidence" value="ECO:0007669"/>
    <property type="project" value="UniProtKB-KW"/>
</dbReference>
<dbReference type="InterPro" id="IPR050061">
    <property type="entry name" value="MurCDEF_pg_biosynth"/>
</dbReference>
<keyword evidence="8" id="KW-0067">ATP-binding</keyword>
<dbReference type="GO" id="GO:0009252">
    <property type="term" value="P:peptidoglycan biosynthetic process"/>
    <property type="evidence" value="ECO:0007669"/>
    <property type="project" value="UniProtKB-UniRule"/>
</dbReference>
<feature type="domain" description="Mur ligase central" evidence="18">
    <location>
        <begin position="118"/>
        <end position="280"/>
    </location>
</feature>
<organism evidence="19 20">
    <name type="scientific">Candidatus Liptonbacteria bacterium RIFCSPHIGHO2_01_FULL_57_28</name>
    <dbReference type="NCBI Taxonomy" id="1798647"/>
    <lineage>
        <taxon>Bacteria</taxon>
        <taxon>Candidatus Liptoniibacteriota</taxon>
    </lineage>
</organism>
<evidence type="ECO:0000256" key="6">
    <source>
        <dbReference type="ARBA" id="ARBA00022618"/>
    </source>
</evidence>
<keyword evidence="15" id="KW-0812">Transmembrane</keyword>
<accession>A0A1G2CC71</accession>
<dbReference type="InterPro" id="IPR005758">
    <property type="entry name" value="UDP-N-AcMur_Ala_ligase_MurC"/>
</dbReference>
<evidence type="ECO:0000256" key="7">
    <source>
        <dbReference type="ARBA" id="ARBA00022741"/>
    </source>
</evidence>
<protein>
    <recommendedName>
        <fullName evidence="3 14">UDP-N-acetylmuramate--L-alanine ligase</fullName>
        <ecNumber evidence="3 14">6.3.2.8</ecNumber>
    </recommendedName>
</protein>
<dbReference type="EC" id="6.3.2.8" evidence="3 14"/>
<evidence type="ECO:0000256" key="9">
    <source>
        <dbReference type="ARBA" id="ARBA00022960"/>
    </source>
</evidence>
<keyword evidence="4" id="KW-0963">Cytoplasm</keyword>
<comment type="subcellular location">
    <subcellularLocation>
        <location evidence="1">Cytoplasm</location>
    </subcellularLocation>
</comment>
<dbReference type="InterPro" id="IPR000713">
    <property type="entry name" value="Mur_ligase_N"/>
</dbReference>
<evidence type="ECO:0000256" key="13">
    <source>
        <dbReference type="ARBA" id="ARBA00047833"/>
    </source>
</evidence>
<dbReference type="Pfam" id="PF02875">
    <property type="entry name" value="Mur_ligase_C"/>
    <property type="match status" value="1"/>
</dbReference>
<evidence type="ECO:0000256" key="14">
    <source>
        <dbReference type="NCBIfam" id="TIGR01082"/>
    </source>
</evidence>
<evidence type="ECO:0000313" key="20">
    <source>
        <dbReference type="Proteomes" id="UP000179059"/>
    </source>
</evidence>
<dbReference type="SUPFAM" id="SSF53623">
    <property type="entry name" value="MurD-like peptide ligases, catalytic domain"/>
    <property type="match status" value="1"/>
</dbReference>
<comment type="caution">
    <text evidence="19">The sequence shown here is derived from an EMBL/GenBank/DDBJ whole genome shotgun (WGS) entry which is preliminary data.</text>
</comment>
<keyword evidence="9" id="KW-0133">Cell shape</keyword>
<dbReference type="SUPFAM" id="SSF53244">
    <property type="entry name" value="MurD-like peptide ligases, peptide-binding domain"/>
    <property type="match status" value="1"/>
</dbReference>
<sequence>MDKNSDIWNGNGRRSVYFIGIGGIGMSALARWFLAENWSVAGSDLEATALTADLAQEGALVRIGAPKRIPGRPALVVYTNAVPATNFEFLDAKRRGLELFSYPEMVGAVSRRYETIAVAGAHGKSTTTAIMSLILSRLGLDPTVLIGTKLRELGGRNFRPGSSRYLVLEADEYARAFLHYSPAYLIVTNVDREHLDTYKNLMDIKRTFLQLFSRVLPGGALVLNSDDPNLTIMQADIEKIAERNRLRVLWYSRHSRRAKKIKEALQIPGLHNVADATAAFTLATKIFYLPEADVLRAIGRYKGSWRRYEFKGRYRLGGIGYEIFDDYAHHPTEIQATLAAFKEKFPFTTIICVFQPHQAERLRRLFNNFARSFKDADALILLPAYHVAGRETLQSQYTSQALAAAVAKKNPRKAVLYQPDPGLLARSVIRDAFLKTGLDNEDAVVIMMGAGTISNYTPLLLQ</sequence>
<evidence type="ECO:0000256" key="3">
    <source>
        <dbReference type="ARBA" id="ARBA00012211"/>
    </source>
</evidence>
<evidence type="ECO:0000256" key="5">
    <source>
        <dbReference type="ARBA" id="ARBA00022598"/>
    </source>
</evidence>
<dbReference type="PANTHER" id="PTHR43445:SF3">
    <property type="entry name" value="UDP-N-ACETYLMURAMATE--L-ALANINE LIGASE"/>
    <property type="match status" value="1"/>
</dbReference>
<keyword evidence="6" id="KW-0132">Cell division</keyword>
<dbReference type="InterPro" id="IPR036565">
    <property type="entry name" value="Mur-like_cat_sf"/>
</dbReference>
<feature type="domain" description="Mur ligase C-terminal" evidence="17">
    <location>
        <begin position="319"/>
        <end position="451"/>
    </location>
</feature>
<keyword evidence="11" id="KW-0131">Cell cycle</keyword>
<reference evidence="19 20" key="1">
    <citation type="journal article" date="2016" name="Nat. Commun.">
        <title>Thousands of microbial genomes shed light on interconnected biogeochemical processes in an aquifer system.</title>
        <authorList>
            <person name="Anantharaman K."/>
            <person name="Brown C.T."/>
            <person name="Hug L.A."/>
            <person name="Sharon I."/>
            <person name="Castelle C.J."/>
            <person name="Probst A.J."/>
            <person name="Thomas B.C."/>
            <person name="Singh A."/>
            <person name="Wilkins M.J."/>
            <person name="Karaoz U."/>
            <person name="Brodie E.L."/>
            <person name="Williams K.H."/>
            <person name="Hubbard S.S."/>
            <person name="Banfield J.F."/>
        </authorList>
    </citation>
    <scope>NUCLEOTIDE SEQUENCE [LARGE SCALE GENOMIC DNA]</scope>
</reference>
<dbReference type="NCBIfam" id="TIGR01082">
    <property type="entry name" value="murC"/>
    <property type="match status" value="1"/>
</dbReference>
<dbReference type="Gene3D" id="3.90.190.20">
    <property type="entry name" value="Mur ligase, C-terminal domain"/>
    <property type="match status" value="1"/>
</dbReference>
<comment type="catalytic activity">
    <reaction evidence="13">
        <text>UDP-N-acetyl-alpha-D-muramate + L-alanine + ATP = UDP-N-acetyl-alpha-D-muramoyl-L-alanine + ADP + phosphate + H(+)</text>
        <dbReference type="Rhea" id="RHEA:23372"/>
        <dbReference type="ChEBI" id="CHEBI:15378"/>
        <dbReference type="ChEBI" id="CHEBI:30616"/>
        <dbReference type="ChEBI" id="CHEBI:43474"/>
        <dbReference type="ChEBI" id="CHEBI:57972"/>
        <dbReference type="ChEBI" id="CHEBI:70757"/>
        <dbReference type="ChEBI" id="CHEBI:83898"/>
        <dbReference type="ChEBI" id="CHEBI:456216"/>
        <dbReference type="EC" id="6.3.2.8"/>
    </reaction>
</comment>
<keyword evidence="15" id="KW-1133">Transmembrane helix</keyword>
<dbReference type="GO" id="GO:0051301">
    <property type="term" value="P:cell division"/>
    <property type="evidence" value="ECO:0007669"/>
    <property type="project" value="UniProtKB-KW"/>
</dbReference>
<dbReference type="UniPathway" id="UPA00219"/>
<feature type="domain" description="Mur ligase N-terminal catalytic" evidence="16">
    <location>
        <begin position="16"/>
        <end position="113"/>
    </location>
</feature>
<dbReference type="Pfam" id="PF01225">
    <property type="entry name" value="Mur_ligase"/>
    <property type="match status" value="1"/>
</dbReference>
<evidence type="ECO:0000259" key="17">
    <source>
        <dbReference type="Pfam" id="PF02875"/>
    </source>
</evidence>
<dbReference type="GO" id="GO:0008360">
    <property type="term" value="P:regulation of cell shape"/>
    <property type="evidence" value="ECO:0007669"/>
    <property type="project" value="UniProtKB-KW"/>
</dbReference>
<dbReference type="Gene3D" id="3.40.50.720">
    <property type="entry name" value="NAD(P)-binding Rossmann-like Domain"/>
    <property type="match status" value="1"/>
</dbReference>
<dbReference type="InterPro" id="IPR013221">
    <property type="entry name" value="Mur_ligase_cen"/>
</dbReference>
<gene>
    <name evidence="19" type="ORF">A2855_01885</name>
</gene>
<comment type="pathway">
    <text evidence="2">Cell wall biogenesis; peptidoglycan biosynthesis.</text>
</comment>
<feature type="transmembrane region" description="Helical" evidence="15">
    <location>
        <begin position="16"/>
        <end position="34"/>
    </location>
</feature>
<keyword evidence="10" id="KW-0573">Peptidoglycan synthesis</keyword>
<evidence type="ECO:0000259" key="18">
    <source>
        <dbReference type="Pfam" id="PF08245"/>
    </source>
</evidence>
<dbReference type="AlphaFoldDB" id="A0A1G2CC71"/>
<evidence type="ECO:0000256" key="15">
    <source>
        <dbReference type="SAM" id="Phobius"/>
    </source>
</evidence>
<keyword evidence="5 19" id="KW-0436">Ligase</keyword>
<keyword evidence="12" id="KW-0961">Cell wall biogenesis/degradation</keyword>
<dbReference type="Pfam" id="PF08245">
    <property type="entry name" value="Mur_ligase_M"/>
    <property type="match status" value="1"/>
</dbReference>
<dbReference type="Gene3D" id="3.40.1190.10">
    <property type="entry name" value="Mur-like, catalytic domain"/>
    <property type="match status" value="1"/>
</dbReference>
<evidence type="ECO:0000256" key="1">
    <source>
        <dbReference type="ARBA" id="ARBA00004496"/>
    </source>
</evidence>
<dbReference type="GO" id="GO:0005524">
    <property type="term" value="F:ATP binding"/>
    <property type="evidence" value="ECO:0007669"/>
    <property type="project" value="UniProtKB-KW"/>
</dbReference>
<keyword evidence="15" id="KW-0472">Membrane</keyword>
<evidence type="ECO:0000313" key="19">
    <source>
        <dbReference type="EMBL" id="OGY98369.1"/>
    </source>
</evidence>
<dbReference type="GO" id="GO:0005737">
    <property type="term" value="C:cytoplasm"/>
    <property type="evidence" value="ECO:0007669"/>
    <property type="project" value="UniProtKB-SubCell"/>
</dbReference>
<evidence type="ECO:0000259" key="16">
    <source>
        <dbReference type="Pfam" id="PF01225"/>
    </source>
</evidence>
<evidence type="ECO:0000256" key="11">
    <source>
        <dbReference type="ARBA" id="ARBA00023306"/>
    </source>
</evidence>
<dbReference type="GO" id="GO:0008763">
    <property type="term" value="F:UDP-N-acetylmuramate-L-alanine ligase activity"/>
    <property type="evidence" value="ECO:0007669"/>
    <property type="project" value="UniProtKB-UniRule"/>
</dbReference>
<evidence type="ECO:0000256" key="12">
    <source>
        <dbReference type="ARBA" id="ARBA00023316"/>
    </source>
</evidence>
<dbReference type="Proteomes" id="UP000179059">
    <property type="component" value="Unassembled WGS sequence"/>
</dbReference>